<sequence length="324" mass="36978">MQREDNDRDKRVRDVNYRDEQSSRDRTSGKSDIKHLRDESNAPAELHNRKLNNRDSSPSFDDQSSRYKDDKGRRRTGDREDHGEIRPRSSTKEQNYEGEKKSLSSMRVELGGDRGRSNSRSTALEITGNRHSRQRNSPSSSSHALKDQYRLPKHEELKNRDYIHEERVSYNVTSSKDYAEKAPLSRSIDKTLQKDDIRLAEFSAERHPKEDAHPSPLHLVDKSPSSTSNDRRQLNRSVVRRNLDMEDSGQRSGGSRDAKSPSQADGDNKSVSSPFSRSSNFSSNPRSLLPPPPPFRMGADSPLVVGSFDDDNRSKPNNRHRRIG</sequence>
<reference evidence="1 2" key="1">
    <citation type="journal article" date="2021" name="Hortic Res">
        <title>High-quality reference genome and annotation aids understanding of berry development for evergreen blueberry (Vaccinium darrowii).</title>
        <authorList>
            <person name="Yu J."/>
            <person name="Hulse-Kemp A.M."/>
            <person name="Babiker E."/>
            <person name="Staton M."/>
        </authorList>
    </citation>
    <scope>NUCLEOTIDE SEQUENCE [LARGE SCALE GENOMIC DNA]</scope>
    <source>
        <strain evidence="2">cv. NJ 8807/NJ 8810</strain>
        <tissue evidence="1">Young leaf</tissue>
    </source>
</reference>
<proteinExistence type="predicted"/>
<dbReference type="EMBL" id="CM037160">
    <property type="protein sequence ID" value="KAH7840950.1"/>
    <property type="molecule type" value="Genomic_DNA"/>
</dbReference>
<evidence type="ECO:0000313" key="1">
    <source>
        <dbReference type="EMBL" id="KAH7840950.1"/>
    </source>
</evidence>
<accession>A0ACB7XJI5</accession>
<comment type="caution">
    <text evidence="1">The sequence shown here is derived from an EMBL/GenBank/DDBJ whole genome shotgun (WGS) entry which is preliminary data.</text>
</comment>
<organism evidence="1 2">
    <name type="scientific">Vaccinium darrowii</name>
    <dbReference type="NCBI Taxonomy" id="229202"/>
    <lineage>
        <taxon>Eukaryota</taxon>
        <taxon>Viridiplantae</taxon>
        <taxon>Streptophyta</taxon>
        <taxon>Embryophyta</taxon>
        <taxon>Tracheophyta</taxon>
        <taxon>Spermatophyta</taxon>
        <taxon>Magnoliopsida</taxon>
        <taxon>eudicotyledons</taxon>
        <taxon>Gunneridae</taxon>
        <taxon>Pentapetalae</taxon>
        <taxon>asterids</taxon>
        <taxon>Ericales</taxon>
        <taxon>Ericaceae</taxon>
        <taxon>Vaccinioideae</taxon>
        <taxon>Vaccinieae</taxon>
        <taxon>Vaccinium</taxon>
    </lineage>
</organism>
<keyword evidence="2" id="KW-1185">Reference proteome</keyword>
<name>A0ACB7XJI5_9ERIC</name>
<dbReference type="Proteomes" id="UP000828048">
    <property type="component" value="Chromosome 10"/>
</dbReference>
<gene>
    <name evidence="1" type="ORF">Vadar_023768</name>
</gene>
<protein>
    <submittedName>
        <fullName evidence="1">Uncharacterized protein</fullName>
    </submittedName>
</protein>
<evidence type="ECO:0000313" key="2">
    <source>
        <dbReference type="Proteomes" id="UP000828048"/>
    </source>
</evidence>